<evidence type="ECO:0000256" key="7">
    <source>
        <dbReference type="ARBA" id="ARBA00022763"/>
    </source>
</evidence>
<comment type="catalytic activity">
    <reaction evidence="11">
        <text>dCTP + H2O = 2'-deoxycytidine + triphosphate + H(+)</text>
        <dbReference type="Rhea" id="RHEA:80083"/>
        <dbReference type="ChEBI" id="CHEBI:15377"/>
        <dbReference type="ChEBI" id="CHEBI:15378"/>
        <dbReference type="ChEBI" id="CHEBI:15698"/>
        <dbReference type="ChEBI" id="CHEBI:18036"/>
        <dbReference type="ChEBI" id="CHEBI:61481"/>
    </reaction>
    <physiologicalReaction direction="left-to-right" evidence="11">
        <dbReference type="Rhea" id="RHEA:80084"/>
    </physiologicalReaction>
</comment>
<dbReference type="CDD" id="cd00077">
    <property type="entry name" value="HDc"/>
    <property type="match status" value="1"/>
</dbReference>
<dbReference type="OrthoDB" id="9991235at2759"/>
<dbReference type="InterPro" id="IPR001660">
    <property type="entry name" value="SAM"/>
</dbReference>
<evidence type="ECO:0000256" key="12">
    <source>
        <dbReference type="ARBA" id="ARBA00047812"/>
    </source>
</evidence>
<dbReference type="GO" id="GO:0005634">
    <property type="term" value="C:nucleus"/>
    <property type="evidence" value="ECO:0007669"/>
    <property type="project" value="TreeGrafter"/>
</dbReference>
<dbReference type="GO" id="GO:0006203">
    <property type="term" value="P:dGTP catabolic process"/>
    <property type="evidence" value="ECO:0007669"/>
    <property type="project" value="TreeGrafter"/>
</dbReference>
<comment type="catalytic activity">
    <reaction evidence="14">
        <text>dGTP + H2O = 2'-deoxyguanosine + triphosphate + H(+)</text>
        <dbReference type="Rhea" id="RHEA:15193"/>
        <dbReference type="ChEBI" id="CHEBI:15377"/>
        <dbReference type="ChEBI" id="CHEBI:15378"/>
        <dbReference type="ChEBI" id="CHEBI:17172"/>
        <dbReference type="ChEBI" id="CHEBI:18036"/>
        <dbReference type="ChEBI" id="CHEBI:61429"/>
    </reaction>
    <physiologicalReaction direction="left-to-right" evidence="14">
        <dbReference type="Rhea" id="RHEA:15194"/>
    </physiologicalReaction>
</comment>
<dbReference type="PANTHER" id="PTHR11373:SF4">
    <property type="entry name" value="DEOXYNUCLEOSIDE TRIPHOSPHATE TRIPHOSPHOHYDROLASE SAMHD1"/>
    <property type="match status" value="1"/>
</dbReference>
<dbReference type="PANTHER" id="PTHR11373">
    <property type="entry name" value="DEOXYNUCLEOSIDE TRIPHOSPHATE TRIPHOSPHOHYDROLASE"/>
    <property type="match status" value="1"/>
</dbReference>
<evidence type="ECO:0000256" key="13">
    <source>
        <dbReference type="ARBA" id="ARBA00048183"/>
    </source>
</evidence>
<reference evidence="18" key="1">
    <citation type="submission" date="2018-11" db="EMBL/GenBank/DDBJ databases">
        <authorList>
            <person name="Alioto T."/>
            <person name="Alioto T."/>
        </authorList>
    </citation>
    <scope>NUCLEOTIDE SEQUENCE</scope>
</reference>
<dbReference type="InterPro" id="IPR006674">
    <property type="entry name" value="HD_domain"/>
</dbReference>
<feature type="compositionally biased region" description="Polar residues" evidence="16">
    <location>
        <begin position="45"/>
        <end position="63"/>
    </location>
</feature>
<dbReference type="InterPro" id="IPR013761">
    <property type="entry name" value="SAM/pointed_sf"/>
</dbReference>
<proteinExistence type="inferred from homology"/>
<dbReference type="SUPFAM" id="SSF109604">
    <property type="entry name" value="HD-domain/PDEase-like"/>
    <property type="match status" value="1"/>
</dbReference>
<comment type="catalytic activity">
    <reaction evidence="13">
        <text>a 2'-deoxyribonucleoside 5'-triphosphate + H2O = a 2'-deoxyribonucleoside + triphosphate + H(+)</text>
        <dbReference type="Rhea" id="RHEA:46148"/>
        <dbReference type="ChEBI" id="CHEBI:15377"/>
        <dbReference type="ChEBI" id="CHEBI:15378"/>
        <dbReference type="ChEBI" id="CHEBI:18036"/>
        <dbReference type="ChEBI" id="CHEBI:18274"/>
        <dbReference type="ChEBI" id="CHEBI:61560"/>
    </reaction>
    <physiologicalReaction direction="left-to-right" evidence="13">
        <dbReference type="Rhea" id="RHEA:46149"/>
    </physiologicalReaction>
</comment>
<evidence type="ECO:0000256" key="6">
    <source>
        <dbReference type="ARBA" id="ARBA00022705"/>
    </source>
</evidence>
<feature type="region of interest" description="Disordered" evidence="16">
    <location>
        <begin position="1"/>
        <end position="63"/>
    </location>
</feature>
<dbReference type="Pfam" id="PF01966">
    <property type="entry name" value="HD"/>
    <property type="match status" value="1"/>
</dbReference>
<organism evidence="18 19">
    <name type="scientific">Mytilus galloprovincialis</name>
    <name type="common">Mediterranean mussel</name>
    <dbReference type="NCBI Taxonomy" id="29158"/>
    <lineage>
        <taxon>Eukaryota</taxon>
        <taxon>Metazoa</taxon>
        <taxon>Spiralia</taxon>
        <taxon>Lophotrochozoa</taxon>
        <taxon>Mollusca</taxon>
        <taxon>Bivalvia</taxon>
        <taxon>Autobranchia</taxon>
        <taxon>Pteriomorphia</taxon>
        <taxon>Mytilida</taxon>
        <taxon>Mytiloidea</taxon>
        <taxon>Mytilidae</taxon>
        <taxon>Mytilinae</taxon>
        <taxon>Mytilus</taxon>
    </lineage>
</organism>
<evidence type="ECO:0000313" key="18">
    <source>
        <dbReference type="EMBL" id="VDI08709.1"/>
    </source>
</evidence>
<evidence type="ECO:0000259" key="17">
    <source>
        <dbReference type="PROSITE" id="PS50105"/>
    </source>
</evidence>
<dbReference type="GO" id="GO:0008832">
    <property type="term" value="F:dGTPase activity"/>
    <property type="evidence" value="ECO:0007669"/>
    <property type="project" value="TreeGrafter"/>
</dbReference>
<evidence type="ECO:0000256" key="15">
    <source>
        <dbReference type="ARBA" id="ARBA00049451"/>
    </source>
</evidence>
<evidence type="ECO:0000256" key="2">
    <source>
        <dbReference type="ARBA" id="ARBA00005776"/>
    </source>
</evidence>
<dbReference type="InterPro" id="IPR003607">
    <property type="entry name" value="HD/PDEase_dom"/>
</dbReference>
<dbReference type="GO" id="GO:0051607">
    <property type="term" value="P:defense response to virus"/>
    <property type="evidence" value="ECO:0007669"/>
    <property type="project" value="UniProtKB-KW"/>
</dbReference>
<comment type="catalytic activity">
    <reaction evidence="15">
        <text>dTTP + H2O = thymidine + triphosphate + H(+)</text>
        <dbReference type="Rhea" id="RHEA:80079"/>
        <dbReference type="ChEBI" id="CHEBI:15377"/>
        <dbReference type="ChEBI" id="CHEBI:15378"/>
        <dbReference type="ChEBI" id="CHEBI:17748"/>
        <dbReference type="ChEBI" id="CHEBI:18036"/>
        <dbReference type="ChEBI" id="CHEBI:37568"/>
    </reaction>
    <physiologicalReaction direction="left-to-right" evidence="15">
        <dbReference type="Rhea" id="RHEA:80080"/>
    </physiologicalReaction>
</comment>
<feature type="domain" description="SAM" evidence="17">
    <location>
        <begin position="62"/>
        <end position="125"/>
    </location>
</feature>
<dbReference type="PROSITE" id="PS50105">
    <property type="entry name" value="SAM_DOMAIN"/>
    <property type="match status" value="1"/>
</dbReference>
<keyword evidence="19" id="KW-1185">Reference proteome</keyword>
<dbReference type="Gene3D" id="1.10.150.50">
    <property type="entry name" value="Transcription Factor, Ets-1"/>
    <property type="match status" value="1"/>
</dbReference>
<dbReference type="SUPFAM" id="SSF47769">
    <property type="entry name" value="SAM/Pointed domain"/>
    <property type="match status" value="1"/>
</dbReference>
<keyword evidence="6" id="KW-0235">DNA replication</keyword>
<dbReference type="EMBL" id="UYJE01002225">
    <property type="protein sequence ID" value="VDI08709.1"/>
    <property type="molecule type" value="Genomic_DNA"/>
</dbReference>
<keyword evidence="7" id="KW-0227">DNA damage</keyword>
<evidence type="ECO:0000256" key="4">
    <source>
        <dbReference type="ARBA" id="ARBA00022454"/>
    </source>
</evidence>
<dbReference type="Gene3D" id="1.10.3210.10">
    <property type="entry name" value="Hypothetical protein af1432"/>
    <property type="match status" value="1"/>
</dbReference>
<dbReference type="GO" id="GO:0006281">
    <property type="term" value="P:DNA repair"/>
    <property type="evidence" value="ECO:0007669"/>
    <property type="project" value="UniProtKB-KW"/>
</dbReference>
<evidence type="ECO:0000256" key="1">
    <source>
        <dbReference type="ARBA" id="ARBA00004286"/>
    </source>
</evidence>
<dbReference type="SMART" id="SM00454">
    <property type="entry name" value="SAM"/>
    <property type="match status" value="1"/>
</dbReference>
<evidence type="ECO:0000256" key="11">
    <source>
        <dbReference type="ARBA" id="ARBA00047701"/>
    </source>
</evidence>
<comment type="subcellular location">
    <subcellularLocation>
        <location evidence="1">Chromosome</location>
    </subcellularLocation>
</comment>
<gene>
    <name evidence="18" type="ORF">MGAL_10B084197</name>
</gene>
<dbReference type="SMART" id="SM00471">
    <property type="entry name" value="HDc"/>
    <property type="match status" value="1"/>
</dbReference>
<dbReference type="Proteomes" id="UP000596742">
    <property type="component" value="Unassembled WGS sequence"/>
</dbReference>
<dbReference type="AlphaFoldDB" id="A0A8B6CT30"/>
<evidence type="ECO:0000256" key="16">
    <source>
        <dbReference type="SAM" id="MobiDB-lite"/>
    </source>
</evidence>
<dbReference type="Pfam" id="PF00536">
    <property type="entry name" value="SAM_1"/>
    <property type="match status" value="1"/>
</dbReference>
<evidence type="ECO:0000256" key="8">
    <source>
        <dbReference type="ARBA" id="ARBA00023118"/>
    </source>
</evidence>
<keyword evidence="5" id="KW-0021">Allosteric enzyme</keyword>
<keyword evidence="10" id="KW-0234">DNA repair</keyword>
<dbReference type="GO" id="GO:0045088">
    <property type="term" value="P:regulation of innate immune response"/>
    <property type="evidence" value="ECO:0007669"/>
    <property type="project" value="TreeGrafter"/>
</dbReference>
<dbReference type="GO" id="GO:0005694">
    <property type="term" value="C:chromosome"/>
    <property type="evidence" value="ECO:0007669"/>
    <property type="project" value="UniProtKB-SubCell"/>
</dbReference>
<comment type="catalytic activity">
    <reaction evidence="12">
        <text>dATP + H2O = 2'-deoxyadenosine + triphosphate + H(+)</text>
        <dbReference type="Rhea" id="RHEA:67648"/>
        <dbReference type="ChEBI" id="CHEBI:15377"/>
        <dbReference type="ChEBI" id="CHEBI:15378"/>
        <dbReference type="ChEBI" id="CHEBI:17256"/>
        <dbReference type="ChEBI" id="CHEBI:18036"/>
        <dbReference type="ChEBI" id="CHEBI:61404"/>
    </reaction>
    <physiologicalReaction direction="left-to-right" evidence="12">
        <dbReference type="Rhea" id="RHEA:67649"/>
    </physiologicalReaction>
</comment>
<evidence type="ECO:0000256" key="14">
    <source>
        <dbReference type="ARBA" id="ARBA00049174"/>
    </source>
</evidence>
<evidence type="ECO:0000256" key="3">
    <source>
        <dbReference type="ARBA" id="ARBA00020285"/>
    </source>
</evidence>
<dbReference type="InterPro" id="IPR050135">
    <property type="entry name" value="dGTPase-like"/>
</dbReference>
<evidence type="ECO:0000256" key="5">
    <source>
        <dbReference type="ARBA" id="ARBA00022533"/>
    </source>
</evidence>
<dbReference type="GO" id="GO:0005525">
    <property type="term" value="F:GTP binding"/>
    <property type="evidence" value="ECO:0007669"/>
    <property type="project" value="UniProtKB-KW"/>
</dbReference>
<sequence>MNDRKRKAKDLPFTNGNGAHILKKNNSEVSFGQPVVEEEDLLSDGISSTQESNSGGTGEQSWSADHLAKKLKEIGLSEVAQKFKEHNISGAVLDMITEEQLTTMGIDKIGDRLEVLKFIRGISEEHKRKVFNDPVHGHTEIHPLCVKIIDTPQFQRLRYLKQLGACYFVYPGAGHNRFEHCIGVCHLAGQLARTLKKRQPELDITNKDVLCVEIAGLCHDLGHGPFSHLFDGKFIPTVRPELKWKHEDASVKMFDYLIEENELRKEFERFGLTEQDITFVKEQIAGPVKKNKNEKLLQGVTEEWPYQGREEKKGFLYEVIVYKIITTK</sequence>
<evidence type="ECO:0000256" key="10">
    <source>
        <dbReference type="ARBA" id="ARBA00023204"/>
    </source>
</evidence>
<keyword evidence="9" id="KW-0342">GTP-binding</keyword>
<comment type="similarity">
    <text evidence="2">Belongs to the SAMHD1 family.</text>
</comment>
<keyword evidence="8" id="KW-0051">Antiviral defense</keyword>
<keyword evidence="4" id="KW-0158">Chromosome</keyword>
<keyword evidence="9" id="KW-0547">Nucleotide-binding</keyword>
<dbReference type="GO" id="GO:0006260">
    <property type="term" value="P:DNA replication"/>
    <property type="evidence" value="ECO:0007669"/>
    <property type="project" value="UniProtKB-KW"/>
</dbReference>
<accession>A0A8B6CT30</accession>
<comment type="caution">
    <text evidence="18">The sequence shown here is derived from an EMBL/GenBank/DDBJ whole genome shotgun (WGS) entry which is preliminary data.</text>
</comment>
<protein>
    <recommendedName>
        <fullName evidence="3">Deoxynucleoside triphosphate triphosphohydrolase SAMHD1</fullName>
    </recommendedName>
</protein>
<name>A0A8B6CT30_MYTGA</name>
<evidence type="ECO:0000256" key="9">
    <source>
        <dbReference type="ARBA" id="ARBA00023134"/>
    </source>
</evidence>
<evidence type="ECO:0000313" key="19">
    <source>
        <dbReference type="Proteomes" id="UP000596742"/>
    </source>
</evidence>